<dbReference type="GO" id="GO:0003676">
    <property type="term" value="F:nucleic acid binding"/>
    <property type="evidence" value="ECO:0007669"/>
    <property type="project" value="InterPro"/>
</dbReference>
<comment type="caution">
    <text evidence="1">The sequence shown here is derived from an EMBL/GenBank/DDBJ whole genome shotgun (WGS) entry which is preliminary data.</text>
</comment>
<sequence length="90" mass="10323">MASIFRTIKSFGLPTRFVWCNERTMWTTQDVIVCGAITNGSRSPLVFIQGTLNNKRYIGQVLEPAYLEDLQDNTRPHTTEVTRLEFLENA</sequence>
<proteinExistence type="predicted"/>
<evidence type="ECO:0000313" key="1">
    <source>
        <dbReference type="EMBL" id="RZC40360.1"/>
    </source>
</evidence>
<gene>
    <name evidence="1" type="ORF">BDFB_004718</name>
</gene>
<keyword evidence="2" id="KW-1185">Reference proteome</keyword>
<protein>
    <recommendedName>
        <fullName evidence="3">DDE 3 domain containing protein</fullName>
    </recommendedName>
</protein>
<dbReference type="Gene3D" id="3.30.420.10">
    <property type="entry name" value="Ribonuclease H-like superfamily/Ribonuclease H"/>
    <property type="match status" value="1"/>
</dbReference>
<evidence type="ECO:0000313" key="2">
    <source>
        <dbReference type="Proteomes" id="UP000292052"/>
    </source>
</evidence>
<accession>A0A482W5E3</accession>
<reference evidence="1 2" key="1">
    <citation type="submission" date="2017-03" db="EMBL/GenBank/DDBJ databases">
        <title>Genome of the blue death feigning beetle - Asbolus verrucosus.</title>
        <authorList>
            <person name="Rider S.D."/>
        </authorList>
    </citation>
    <scope>NUCLEOTIDE SEQUENCE [LARGE SCALE GENOMIC DNA]</scope>
    <source>
        <strain evidence="1">Butters</strain>
        <tissue evidence="1">Head and leg muscle</tissue>
    </source>
</reference>
<dbReference type="EMBL" id="QDEB01026623">
    <property type="protein sequence ID" value="RZC40360.1"/>
    <property type="molecule type" value="Genomic_DNA"/>
</dbReference>
<dbReference type="OrthoDB" id="8366545at2759"/>
<evidence type="ECO:0008006" key="3">
    <source>
        <dbReference type="Google" id="ProtNLM"/>
    </source>
</evidence>
<dbReference type="InterPro" id="IPR036397">
    <property type="entry name" value="RNaseH_sf"/>
</dbReference>
<dbReference type="AlphaFoldDB" id="A0A482W5E3"/>
<dbReference type="Proteomes" id="UP000292052">
    <property type="component" value="Unassembled WGS sequence"/>
</dbReference>
<organism evidence="1 2">
    <name type="scientific">Asbolus verrucosus</name>
    <name type="common">Desert ironclad beetle</name>
    <dbReference type="NCBI Taxonomy" id="1661398"/>
    <lineage>
        <taxon>Eukaryota</taxon>
        <taxon>Metazoa</taxon>
        <taxon>Ecdysozoa</taxon>
        <taxon>Arthropoda</taxon>
        <taxon>Hexapoda</taxon>
        <taxon>Insecta</taxon>
        <taxon>Pterygota</taxon>
        <taxon>Neoptera</taxon>
        <taxon>Endopterygota</taxon>
        <taxon>Coleoptera</taxon>
        <taxon>Polyphaga</taxon>
        <taxon>Cucujiformia</taxon>
        <taxon>Tenebrionidae</taxon>
        <taxon>Pimeliinae</taxon>
        <taxon>Asbolus</taxon>
    </lineage>
</organism>
<feature type="non-terminal residue" evidence="1">
    <location>
        <position position="90"/>
    </location>
</feature>
<name>A0A482W5E3_ASBVE</name>